<dbReference type="OrthoDB" id="2398163at2759"/>
<dbReference type="GO" id="GO:1990904">
    <property type="term" value="C:ribonucleoprotein complex"/>
    <property type="evidence" value="ECO:0007669"/>
    <property type="project" value="UniProtKB-KW"/>
</dbReference>
<dbReference type="AlphaFoldDB" id="A0A0V1BHS5"/>
<dbReference type="Gene3D" id="3.40.50.620">
    <property type="entry name" value="HUPs"/>
    <property type="match status" value="1"/>
</dbReference>
<dbReference type="EMBL" id="JYDH01000044">
    <property type="protein sequence ID" value="KRY36280.1"/>
    <property type="molecule type" value="Genomic_DNA"/>
</dbReference>
<dbReference type="CDD" id="cd01715">
    <property type="entry name" value="ETF_alpha"/>
    <property type="match status" value="1"/>
</dbReference>
<evidence type="ECO:0000256" key="8">
    <source>
        <dbReference type="ARBA" id="ARBA00022980"/>
    </source>
</evidence>
<dbReference type="InParanoid" id="A0A0V1BHS5"/>
<dbReference type="InterPro" id="IPR000597">
    <property type="entry name" value="Ribosomal_uL3"/>
</dbReference>
<dbReference type="GO" id="GO:0050660">
    <property type="term" value="F:flavin adenine dinucleotide binding"/>
    <property type="evidence" value="ECO:0007669"/>
    <property type="project" value="InterPro"/>
</dbReference>
<name>A0A0V1BHS5_TRISP</name>
<feature type="domain" description="Electron transfer flavoprotein alpha/beta-subunit N-terminal" evidence="11">
    <location>
        <begin position="511"/>
        <end position="692"/>
    </location>
</feature>
<evidence type="ECO:0000313" key="12">
    <source>
        <dbReference type="EMBL" id="KRY36280.1"/>
    </source>
</evidence>
<keyword evidence="7" id="KW-0274">FAD</keyword>
<dbReference type="Pfam" id="PF01012">
    <property type="entry name" value="ETF"/>
    <property type="match status" value="1"/>
</dbReference>
<dbReference type="InterPro" id="IPR018206">
    <property type="entry name" value="ETF_asu_C_CS"/>
</dbReference>
<organism evidence="12 13">
    <name type="scientific">Trichinella spiralis</name>
    <name type="common">Trichina worm</name>
    <dbReference type="NCBI Taxonomy" id="6334"/>
    <lineage>
        <taxon>Eukaryota</taxon>
        <taxon>Metazoa</taxon>
        <taxon>Ecdysozoa</taxon>
        <taxon>Nematoda</taxon>
        <taxon>Enoplea</taxon>
        <taxon>Dorylaimia</taxon>
        <taxon>Trichinellida</taxon>
        <taxon>Trichinellidae</taxon>
        <taxon>Trichinella</taxon>
    </lineage>
</organism>
<dbReference type="InterPro" id="IPR014730">
    <property type="entry name" value="ETF_a/b_N"/>
</dbReference>
<keyword evidence="13" id="KW-1185">Reference proteome</keyword>
<evidence type="ECO:0000256" key="4">
    <source>
        <dbReference type="ARBA" id="ARBA00006540"/>
    </source>
</evidence>
<dbReference type="InterPro" id="IPR009000">
    <property type="entry name" value="Transl_B-barrel_sf"/>
</dbReference>
<dbReference type="GO" id="GO:0009055">
    <property type="term" value="F:electron transfer activity"/>
    <property type="evidence" value="ECO:0007669"/>
    <property type="project" value="InterPro"/>
</dbReference>
<keyword evidence="10" id="KW-0687">Ribonucleoprotein</keyword>
<dbReference type="InterPro" id="IPR033947">
    <property type="entry name" value="ETF_alpha_N"/>
</dbReference>
<dbReference type="GO" id="GO:0045251">
    <property type="term" value="C:electron transfer flavoprotein complex"/>
    <property type="evidence" value="ECO:0007669"/>
    <property type="project" value="UniProtKB-ARBA"/>
</dbReference>
<dbReference type="Gene3D" id="3.40.50.1220">
    <property type="entry name" value="TPP-binding domain"/>
    <property type="match status" value="1"/>
</dbReference>
<dbReference type="eggNOG" id="KOG3954">
    <property type="taxonomic scope" value="Eukaryota"/>
</dbReference>
<dbReference type="InterPro" id="IPR029035">
    <property type="entry name" value="DHS-like_NAD/FAD-binding_dom"/>
</dbReference>
<comment type="similarity">
    <text evidence="4">Belongs to the universal ribosomal protein uL3 family.</text>
</comment>
<dbReference type="PROSITE" id="PS00696">
    <property type="entry name" value="ETF_ALPHA"/>
    <property type="match status" value="1"/>
</dbReference>
<evidence type="ECO:0000313" key="13">
    <source>
        <dbReference type="Proteomes" id="UP000054776"/>
    </source>
</evidence>
<dbReference type="InterPro" id="IPR014731">
    <property type="entry name" value="ETF_asu_C"/>
</dbReference>
<comment type="cofactor">
    <cofactor evidence="1">
        <name>FAD</name>
        <dbReference type="ChEBI" id="CHEBI:57692"/>
    </cofactor>
</comment>
<dbReference type="Gene3D" id="2.40.30.10">
    <property type="entry name" value="Translation factors"/>
    <property type="match status" value="2"/>
</dbReference>
<dbReference type="Pfam" id="PF00766">
    <property type="entry name" value="ETF_alpha"/>
    <property type="match status" value="1"/>
</dbReference>
<dbReference type="PANTHER" id="PTHR43153">
    <property type="entry name" value="ELECTRON TRANSFER FLAVOPROTEIN ALPHA"/>
    <property type="match status" value="1"/>
</dbReference>
<dbReference type="PANTHER" id="PTHR43153:SF1">
    <property type="entry name" value="ELECTRON TRANSFER FLAVOPROTEIN SUBUNIT ALPHA, MITOCHONDRIAL"/>
    <property type="match status" value="1"/>
</dbReference>
<dbReference type="GO" id="GO:0005759">
    <property type="term" value="C:mitochondrial matrix"/>
    <property type="evidence" value="ECO:0007669"/>
    <property type="project" value="UniProtKB-SubCell"/>
</dbReference>
<evidence type="ECO:0000256" key="10">
    <source>
        <dbReference type="ARBA" id="ARBA00023274"/>
    </source>
</evidence>
<sequence length="822" mass="90522">MLLYLKQRLKLEMRRNRAKIASYLNCTACGMYNACLRLAYKQDLTKPTDVRSLFSLSNQAVRKNDIGFAVGMVCEHAWCGDLFAYHLVSLYNRQQSTSSCSTAVCLVPARGTRRTTRPPPWWIKKEAGYVVDNITEANQKFLRDISLDIYSEKLKERKSSNSTFERGVWETGSVRTGLVCRKIGVIPQYFKNGTRVLCTLLEAKEKVLDNHVISYTDPEKWYKYSKIGKKEGLKMLGRLTVGVQSDDPQKFTAAYRGIFEKAGVLPKQKLAAFAITPNAQIQPGTRLYANHFTVGQYVDVWGHTIDYGFQGVMVRWGFKGMPATHGVTKTHRRPGSIGTAGQACVKPGKKMPGHMGSEWRALRGIQILRINTAEQVLYVKGPNVPGPVGTLIYVKDSGVMEKRVSVRIVLCNGNPPFPTFYPEECDPLPEEQFHDSLFQYTEPSIEYPEEKATSTTVRKGPVKVKNLKNQEENVINFPFEASHQRMLKLQSRCALSTLKQIGQCVKRWKSSLVLVEHDSEKISTASLSAITAASKLGDVSCLILGDKCQEVANSVAKVNKVKNVYVTEHSALRGFLPEIMTPLIIACQSSFKFDVIIAAATGFGKNIIPRVAAKLDVSCCSDVIAIKQPDVFVRPLYAGNALATIKVLDAVKVMTVRPTTFPPADMNSGNATVRQGPVLEAETAVSEFIGQELSRSERPQLTEAKVVVSGGRGMKSAENFKLLYDLADRLGAAVGASRAAVDAGYVHNDFQVGQTGKIVAPDLYIALGISGAIQHLAGIKDSRTIVAINTDADAPIFKVADYGLIADLFEAVPEMIAILDKS</sequence>
<proteinExistence type="inferred from homology"/>
<evidence type="ECO:0000256" key="3">
    <source>
        <dbReference type="ARBA" id="ARBA00005817"/>
    </source>
</evidence>
<dbReference type="eggNOG" id="KOG3141">
    <property type="taxonomic scope" value="Eukaryota"/>
</dbReference>
<dbReference type="GO" id="GO:0005840">
    <property type="term" value="C:ribosome"/>
    <property type="evidence" value="ECO:0007669"/>
    <property type="project" value="UniProtKB-KW"/>
</dbReference>
<dbReference type="Pfam" id="PF00297">
    <property type="entry name" value="Ribosomal_L3"/>
    <property type="match status" value="1"/>
</dbReference>
<comment type="caution">
    <text evidence="12">The sequence shown here is derived from an EMBL/GenBank/DDBJ whole genome shotgun (WGS) entry which is preliminary data.</text>
</comment>
<keyword evidence="6" id="KW-0285">Flavoprotein</keyword>
<dbReference type="SUPFAM" id="SSF52402">
    <property type="entry name" value="Adenine nucleotide alpha hydrolases-like"/>
    <property type="match status" value="1"/>
</dbReference>
<dbReference type="InterPro" id="IPR014729">
    <property type="entry name" value="Rossmann-like_a/b/a_fold"/>
</dbReference>
<evidence type="ECO:0000256" key="2">
    <source>
        <dbReference type="ARBA" id="ARBA00004305"/>
    </source>
</evidence>
<dbReference type="STRING" id="6334.A0A0V1BHS5"/>
<keyword evidence="5" id="KW-0813">Transport</keyword>
<dbReference type="FunFam" id="3.40.50.1220:FF:000001">
    <property type="entry name" value="Electron transfer flavoprotein, alpha subunit"/>
    <property type="match status" value="1"/>
</dbReference>
<dbReference type="InterPro" id="IPR001308">
    <property type="entry name" value="ETF_a/FixB"/>
</dbReference>
<dbReference type="SUPFAM" id="SSF52467">
    <property type="entry name" value="DHS-like NAD/FAD-binding domain"/>
    <property type="match status" value="1"/>
</dbReference>
<comment type="similarity">
    <text evidence="3">Belongs to the ETF alpha-subunit/FixB family.</text>
</comment>
<evidence type="ECO:0000256" key="1">
    <source>
        <dbReference type="ARBA" id="ARBA00001974"/>
    </source>
</evidence>
<keyword evidence="8" id="KW-0689">Ribosomal protein</keyword>
<gene>
    <name evidence="12" type="primary">ETFA</name>
    <name evidence="12" type="ORF">T01_8876</name>
</gene>
<dbReference type="GO" id="GO:0003735">
    <property type="term" value="F:structural constituent of ribosome"/>
    <property type="evidence" value="ECO:0007669"/>
    <property type="project" value="InterPro"/>
</dbReference>
<dbReference type="Proteomes" id="UP000054776">
    <property type="component" value="Unassembled WGS sequence"/>
</dbReference>
<evidence type="ECO:0000256" key="6">
    <source>
        <dbReference type="ARBA" id="ARBA00022630"/>
    </source>
</evidence>
<evidence type="ECO:0000256" key="9">
    <source>
        <dbReference type="ARBA" id="ARBA00022982"/>
    </source>
</evidence>
<dbReference type="SMART" id="SM00893">
    <property type="entry name" value="ETF"/>
    <property type="match status" value="1"/>
</dbReference>
<protein>
    <submittedName>
        <fullName evidence="12">Electron transfer flavoprotein subunit alpha, mitochondrial</fullName>
    </submittedName>
</protein>
<keyword evidence="9" id="KW-0249">Electron transport</keyword>
<evidence type="ECO:0000259" key="11">
    <source>
        <dbReference type="SMART" id="SM00893"/>
    </source>
</evidence>
<comment type="subcellular location">
    <subcellularLocation>
        <location evidence="2">Mitochondrion matrix</location>
    </subcellularLocation>
</comment>
<dbReference type="FunFam" id="3.40.50.620:FF:000041">
    <property type="entry name" value="Electron transfer flavoprotein alpha subunit"/>
    <property type="match status" value="1"/>
</dbReference>
<evidence type="ECO:0000256" key="5">
    <source>
        <dbReference type="ARBA" id="ARBA00022448"/>
    </source>
</evidence>
<dbReference type="SUPFAM" id="SSF50447">
    <property type="entry name" value="Translation proteins"/>
    <property type="match status" value="1"/>
</dbReference>
<dbReference type="GO" id="GO:0033539">
    <property type="term" value="P:fatty acid beta-oxidation using acyl-CoA dehydrogenase"/>
    <property type="evidence" value="ECO:0007669"/>
    <property type="project" value="TreeGrafter"/>
</dbReference>
<dbReference type="GO" id="GO:0006412">
    <property type="term" value="P:translation"/>
    <property type="evidence" value="ECO:0007669"/>
    <property type="project" value="InterPro"/>
</dbReference>
<accession>A0A0V1BHS5</accession>
<reference evidence="12 13" key="1">
    <citation type="submission" date="2015-01" db="EMBL/GenBank/DDBJ databases">
        <title>Evolution of Trichinella species and genotypes.</title>
        <authorList>
            <person name="Korhonen P.K."/>
            <person name="Edoardo P."/>
            <person name="Giuseppe L.R."/>
            <person name="Gasser R.B."/>
        </authorList>
    </citation>
    <scope>NUCLEOTIDE SEQUENCE [LARGE SCALE GENOMIC DNA]</scope>
    <source>
        <strain evidence="12">ISS3</strain>
    </source>
</reference>
<evidence type="ECO:0000256" key="7">
    <source>
        <dbReference type="ARBA" id="ARBA00022827"/>
    </source>
</evidence>